<dbReference type="InterPro" id="IPR027417">
    <property type="entry name" value="P-loop_NTPase"/>
</dbReference>
<dbReference type="AlphaFoldDB" id="A0A2T3AXN3"/>
<dbReference type="OrthoDB" id="3598281at2759"/>
<accession>A0A2T3AXN3</accession>
<gene>
    <name evidence="3" type="ORF">M430DRAFT_276993</name>
</gene>
<name>A0A2T3AXN3_AMORE</name>
<feature type="domain" description="Dynamin N-terminal" evidence="1">
    <location>
        <begin position="64"/>
        <end position="307"/>
    </location>
</feature>
<protein>
    <submittedName>
        <fullName evidence="3">Uncharacterized protein</fullName>
    </submittedName>
</protein>
<sequence length="941" mass="107852">MAPVKKTVLKNEPGEQAIRIPKWKQNFSANERLKQVVTKEKAAAAARQCIEAIFTQLKEDRILVGVRGSTGSGKSTLISAILRMNNLLPTESYKACTSTPVEIAYNYSDDENELFRAEVEFATSEEWKNELEVLFQDVRAHFRETDEDSAFEDQDRKERIMDGLAKIKSVYPHLRSIEDLRDTSVAELMDNEAVQNVLSSTAFIRSGRQKQFSDSIEKFISAGELDRKDFAHWPLVRRVKVFVKSQILESGIVLCDLPGSMDSNSARGSIGGDYQKHLAVTIMVADARRGIDDQNAHLLMEELLKRDLQMDGLYDPEHLCFVLSQYDRDFDMGDYLAKKPVLKKSLRSLFEKGKDLNKTMFERQQSLAEVEEFHKDCTVMIEKVEAQIAQLKTAALDRQRSELKRKRSMDDDMITEKSSCIGHQTSLEELETKHGRLKEKAGNYAEEQLSLKKRIEQLNDAQKGTMSQIAVACYNDRKTRQIAAVRKDFENTLREMGKENLTKPLPVFCAASTTFLKYQNKNFKKKCMGFPTKQETEIPQLRDWLTKFTLDNREKNAQAFLQDVEQLIASMKPWIDDKRGDLKISAAKRKQWEPALQARIKELNLNLDKLGVRIVKSAEQQLNSRLYSKMPQAEIEAAKESQKTVIDFGTRLQWNTHRAVNQRSGQWTDQRKGKDHKWNERLVFDYTSSLVREWTETFYGNTGIKQDFGFYIEAARKLIADFAIVATDKVIYPELALELDLLKSQFEKANDLVPFKTGKITADLDAMVRDCHRVVAAPAVKKYLEPMYAKCAAQRGEGHFRRNKETHLVQMRDKGVQMHHSATLAMKKAIKKLFDSLPSKLSASHLEIIKQLENDTEVFFEHHSSTGTRTTSRRVSSPAKVKLQTDLEDCLGNLYRAWDDDVPYEVEDADNLDSFEFEQDDRFCILANADDDGDYVYGVDE</sequence>
<dbReference type="RefSeq" id="XP_024719427.1">
    <property type="nucleotide sequence ID" value="XM_024865695.1"/>
</dbReference>
<dbReference type="STRING" id="857342.A0A2T3AXN3"/>
<dbReference type="Gene3D" id="3.40.50.300">
    <property type="entry name" value="P-loop containing nucleotide triphosphate hydrolases"/>
    <property type="match status" value="1"/>
</dbReference>
<dbReference type="GeneID" id="36573776"/>
<dbReference type="InParanoid" id="A0A2T3AXN3"/>
<dbReference type="Proteomes" id="UP000241818">
    <property type="component" value="Unassembled WGS sequence"/>
</dbReference>
<evidence type="ECO:0000259" key="1">
    <source>
        <dbReference type="Pfam" id="PF00350"/>
    </source>
</evidence>
<dbReference type="PANTHER" id="PTHR36681">
    <property type="entry name" value="NUCLEAR GTPASE, GERMINAL CENTER-ASSOCIATED, TANDEM DUPLICATE 3"/>
    <property type="match status" value="1"/>
</dbReference>
<feature type="domain" description="DUF7605" evidence="2">
    <location>
        <begin position="650"/>
        <end position="806"/>
    </location>
</feature>
<evidence type="ECO:0000313" key="4">
    <source>
        <dbReference type="Proteomes" id="UP000241818"/>
    </source>
</evidence>
<dbReference type="SUPFAM" id="SSF52540">
    <property type="entry name" value="P-loop containing nucleoside triphosphate hydrolases"/>
    <property type="match status" value="1"/>
</dbReference>
<dbReference type="Pfam" id="PF00350">
    <property type="entry name" value="Dynamin_N"/>
    <property type="match status" value="1"/>
</dbReference>
<dbReference type="Pfam" id="PF24564">
    <property type="entry name" value="DUF7605"/>
    <property type="match status" value="1"/>
</dbReference>
<dbReference type="InterPro" id="IPR056024">
    <property type="entry name" value="DUF7605"/>
</dbReference>
<evidence type="ECO:0000313" key="3">
    <source>
        <dbReference type="EMBL" id="PSS14828.1"/>
    </source>
</evidence>
<dbReference type="PANTHER" id="PTHR36681:SF3">
    <property type="entry name" value="NUCLEAR GTPASE, GERMINAL CENTER-ASSOCIATED, TANDEM DUPLICATE 3"/>
    <property type="match status" value="1"/>
</dbReference>
<evidence type="ECO:0000259" key="2">
    <source>
        <dbReference type="Pfam" id="PF24564"/>
    </source>
</evidence>
<dbReference type="EMBL" id="KZ679013">
    <property type="protein sequence ID" value="PSS14828.1"/>
    <property type="molecule type" value="Genomic_DNA"/>
</dbReference>
<dbReference type="InterPro" id="IPR045063">
    <property type="entry name" value="Dynamin_N"/>
</dbReference>
<organism evidence="3 4">
    <name type="scientific">Amorphotheca resinae ATCC 22711</name>
    <dbReference type="NCBI Taxonomy" id="857342"/>
    <lineage>
        <taxon>Eukaryota</taxon>
        <taxon>Fungi</taxon>
        <taxon>Dikarya</taxon>
        <taxon>Ascomycota</taxon>
        <taxon>Pezizomycotina</taxon>
        <taxon>Leotiomycetes</taxon>
        <taxon>Helotiales</taxon>
        <taxon>Amorphothecaceae</taxon>
        <taxon>Amorphotheca</taxon>
    </lineage>
</organism>
<keyword evidence="4" id="KW-1185">Reference proteome</keyword>
<reference evidence="3 4" key="1">
    <citation type="journal article" date="2018" name="New Phytol.">
        <title>Comparative genomics and transcriptomics depict ericoid mycorrhizal fungi as versatile saprotrophs and plant mutualists.</title>
        <authorList>
            <person name="Martino E."/>
            <person name="Morin E."/>
            <person name="Grelet G.A."/>
            <person name="Kuo A."/>
            <person name="Kohler A."/>
            <person name="Daghino S."/>
            <person name="Barry K.W."/>
            <person name="Cichocki N."/>
            <person name="Clum A."/>
            <person name="Dockter R.B."/>
            <person name="Hainaut M."/>
            <person name="Kuo R.C."/>
            <person name="LaButti K."/>
            <person name="Lindahl B.D."/>
            <person name="Lindquist E.A."/>
            <person name="Lipzen A."/>
            <person name="Khouja H.R."/>
            <person name="Magnuson J."/>
            <person name="Murat C."/>
            <person name="Ohm R.A."/>
            <person name="Singer S.W."/>
            <person name="Spatafora J.W."/>
            <person name="Wang M."/>
            <person name="Veneault-Fourrey C."/>
            <person name="Henrissat B."/>
            <person name="Grigoriev I.V."/>
            <person name="Martin F.M."/>
            <person name="Perotto S."/>
        </authorList>
    </citation>
    <scope>NUCLEOTIDE SEQUENCE [LARGE SCALE GENOMIC DNA]</scope>
    <source>
        <strain evidence="3 4">ATCC 22711</strain>
    </source>
</reference>
<proteinExistence type="predicted"/>